<dbReference type="GO" id="GO:0016987">
    <property type="term" value="F:sigma factor activity"/>
    <property type="evidence" value="ECO:0007669"/>
    <property type="project" value="UniProtKB-KW"/>
</dbReference>
<keyword evidence="1" id="KW-0805">Transcription regulation</keyword>
<keyword evidence="2" id="KW-0731">Sigma factor</keyword>
<proteinExistence type="predicted"/>
<dbReference type="Gene3D" id="1.10.1740.10">
    <property type="match status" value="1"/>
</dbReference>
<organism evidence="7 8">
    <name type="scientific">Heliobacterium modesticaldum (strain ATCC 51547 / Ice1)</name>
    <dbReference type="NCBI Taxonomy" id="498761"/>
    <lineage>
        <taxon>Bacteria</taxon>
        <taxon>Bacillati</taxon>
        <taxon>Bacillota</taxon>
        <taxon>Clostridia</taxon>
        <taxon>Eubacteriales</taxon>
        <taxon>Heliobacteriaceae</taxon>
        <taxon>Heliomicrobium</taxon>
    </lineage>
</organism>
<dbReference type="PANTHER" id="PTHR30385:SF7">
    <property type="entry name" value="RNA POLYMERASE SIGMA FACTOR FLIA"/>
    <property type="match status" value="1"/>
</dbReference>
<keyword evidence="8" id="KW-1185">Reference proteome</keyword>
<sequence>MTNEELAIMAAQGDTESLHKLYFAVAPLIYKITSRYFKYCETNRKGVRPEDLTQCGYFAYLSALKQYSPERELKFTSYLDFCVARECWRELGISFQTGGKVLNREVETISLETPISDDEEGLTLEDIISDPDADTYSFCELNDMRLIVRREIERLSPREQCVIYGIFYNNKTIEGLAQEFGCELGTVLSVRDTAFNSLRRSKGIRELRKAYNWNNKRPSYLDPEKIKGLLGDSGLEPI</sequence>
<dbReference type="InterPro" id="IPR007630">
    <property type="entry name" value="RNA_pol_sigma70_r4"/>
</dbReference>
<dbReference type="GO" id="GO:0006352">
    <property type="term" value="P:DNA-templated transcription initiation"/>
    <property type="evidence" value="ECO:0007669"/>
    <property type="project" value="InterPro"/>
</dbReference>
<evidence type="ECO:0000256" key="2">
    <source>
        <dbReference type="ARBA" id="ARBA00023082"/>
    </source>
</evidence>
<dbReference type="InterPro" id="IPR007627">
    <property type="entry name" value="RNA_pol_sigma70_r2"/>
</dbReference>
<name>B0TI04_HELMI</name>
<dbReference type="SUPFAM" id="SSF88659">
    <property type="entry name" value="Sigma3 and sigma4 domains of RNA polymerase sigma factors"/>
    <property type="match status" value="1"/>
</dbReference>
<reference evidence="7 8" key="1">
    <citation type="journal article" date="2008" name="J. Bacteriol.">
        <title>The genome of Heliobacterium modesticaldum, a phototrophic representative of the Firmicutes containing the simplest photosynthetic apparatus.</title>
        <authorList>
            <person name="Sattley W.M."/>
            <person name="Madigan M.T."/>
            <person name="Swingley W.D."/>
            <person name="Cheung P.C."/>
            <person name="Clocksin K.M."/>
            <person name="Conrad A.L."/>
            <person name="Dejesa L.C."/>
            <person name="Honchak B.M."/>
            <person name="Jung D.O."/>
            <person name="Karbach L.E."/>
            <person name="Kurdoglu A."/>
            <person name="Lahiri S."/>
            <person name="Mastrian S.D."/>
            <person name="Page L.E."/>
            <person name="Taylor H.L."/>
            <person name="Wang Z.T."/>
            <person name="Raymond J."/>
            <person name="Chen M."/>
            <person name="Blankenship R.E."/>
            <person name="Touchman J.W."/>
        </authorList>
    </citation>
    <scope>NUCLEOTIDE SEQUENCE [LARGE SCALE GENOMIC DNA]</scope>
    <source>
        <strain evidence="8">ATCC 51547 / Ice1</strain>
    </source>
</reference>
<feature type="domain" description="RNA polymerase sigma-70 region 4" evidence="6">
    <location>
        <begin position="153"/>
        <end position="199"/>
    </location>
</feature>
<dbReference type="SUPFAM" id="SSF88946">
    <property type="entry name" value="Sigma2 domain of RNA polymerase sigma factors"/>
    <property type="match status" value="1"/>
</dbReference>
<dbReference type="GO" id="GO:0003677">
    <property type="term" value="F:DNA binding"/>
    <property type="evidence" value="ECO:0007669"/>
    <property type="project" value="UniProtKB-KW"/>
</dbReference>
<dbReference type="HOGENOM" id="CLU_014793_3_5_9"/>
<gene>
    <name evidence="7" type="ORF">HM1_0052</name>
</gene>
<evidence type="ECO:0000256" key="3">
    <source>
        <dbReference type="ARBA" id="ARBA00023125"/>
    </source>
</evidence>
<dbReference type="EMBL" id="CP000930">
    <property type="protein sequence ID" value="ABZ82677.1"/>
    <property type="molecule type" value="Genomic_DNA"/>
</dbReference>
<evidence type="ECO:0000259" key="5">
    <source>
        <dbReference type="Pfam" id="PF04542"/>
    </source>
</evidence>
<dbReference type="STRING" id="498761.HM1_0052"/>
<protein>
    <submittedName>
        <fullName evidence="7">Uncharacterized protein</fullName>
    </submittedName>
</protein>
<dbReference type="Pfam" id="PF04542">
    <property type="entry name" value="Sigma70_r2"/>
    <property type="match status" value="1"/>
</dbReference>
<dbReference type="InterPro" id="IPR013324">
    <property type="entry name" value="RNA_pol_sigma_r3/r4-like"/>
</dbReference>
<evidence type="ECO:0000313" key="8">
    <source>
        <dbReference type="Proteomes" id="UP000008550"/>
    </source>
</evidence>
<dbReference type="InterPro" id="IPR013325">
    <property type="entry name" value="RNA_pol_sigma_r2"/>
</dbReference>
<dbReference type="Proteomes" id="UP000008550">
    <property type="component" value="Chromosome"/>
</dbReference>
<dbReference type="eggNOG" id="COG0568">
    <property type="taxonomic scope" value="Bacteria"/>
</dbReference>
<keyword evidence="3" id="KW-0238">DNA-binding</keyword>
<dbReference type="Gene3D" id="1.20.140.160">
    <property type="match status" value="1"/>
</dbReference>
<evidence type="ECO:0000313" key="7">
    <source>
        <dbReference type="EMBL" id="ABZ82677.1"/>
    </source>
</evidence>
<dbReference type="AlphaFoldDB" id="B0TI04"/>
<keyword evidence="4" id="KW-0804">Transcription</keyword>
<dbReference type="RefSeq" id="WP_012281226.1">
    <property type="nucleotide sequence ID" value="NC_010337.2"/>
</dbReference>
<evidence type="ECO:0000256" key="1">
    <source>
        <dbReference type="ARBA" id="ARBA00023015"/>
    </source>
</evidence>
<dbReference type="Pfam" id="PF04545">
    <property type="entry name" value="Sigma70_r4"/>
    <property type="match status" value="1"/>
</dbReference>
<feature type="domain" description="RNA polymerase sigma-70 region 2" evidence="5">
    <location>
        <begin position="24"/>
        <end position="89"/>
    </location>
</feature>
<evidence type="ECO:0000259" key="6">
    <source>
        <dbReference type="Pfam" id="PF04545"/>
    </source>
</evidence>
<dbReference type="PANTHER" id="PTHR30385">
    <property type="entry name" value="SIGMA FACTOR F FLAGELLAR"/>
    <property type="match status" value="1"/>
</dbReference>
<evidence type="ECO:0000256" key="4">
    <source>
        <dbReference type="ARBA" id="ARBA00023163"/>
    </source>
</evidence>
<accession>B0TI04</accession>
<dbReference type="KEGG" id="hmo:HM1_0052"/>